<dbReference type="OrthoDB" id="198497at2157"/>
<dbReference type="SUPFAM" id="SSF56349">
    <property type="entry name" value="DNA breaking-rejoining enzymes"/>
    <property type="match status" value="1"/>
</dbReference>
<evidence type="ECO:0000313" key="6">
    <source>
        <dbReference type="EMBL" id="AUV82080.1"/>
    </source>
</evidence>
<dbReference type="GO" id="GO:0015074">
    <property type="term" value="P:DNA integration"/>
    <property type="evidence" value="ECO:0007669"/>
    <property type="project" value="UniProtKB-KW"/>
</dbReference>
<dbReference type="GO" id="GO:0006310">
    <property type="term" value="P:DNA recombination"/>
    <property type="evidence" value="ECO:0007669"/>
    <property type="project" value="UniProtKB-KW"/>
</dbReference>
<organism evidence="6 7">
    <name type="scientific">Salinigranum rubrum</name>
    <dbReference type="NCBI Taxonomy" id="755307"/>
    <lineage>
        <taxon>Archaea</taxon>
        <taxon>Methanobacteriati</taxon>
        <taxon>Methanobacteriota</taxon>
        <taxon>Stenosarchaea group</taxon>
        <taxon>Halobacteria</taxon>
        <taxon>Halobacteriales</taxon>
        <taxon>Haloferacaceae</taxon>
        <taxon>Salinigranum</taxon>
    </lineage>
</organism>
<dbReference type="InterPro" id="IPR050090">
    <property type="entry name" value="Tyrosine_recombinase_XerCD"/>
</dbReference>
<dbReference type="PANTHER" id="PTHR30349:SF41">
    <property type="entry name" value="INTEGRASE_RECOMBINASE PROTEIN MJ0367-RELATED"/>
    <property type="match status" value="1"/>
</dbReference>
<evidence type="ECO:0000256" key="2">
    <source>
        <dbReference type="ARBA" id="ARBA00023125"/>
    </source>
</evidence>
<feature type="domain" description="Core-binding (CB)" evidence="5">
    <location>
        <begin position="8"/>
        <end position="92"/>
    </location>
</feature>
<evidence type="ECO:0000313" key="7">
    <source>
        <dbReference type="Proteomes" id="UP000236584"/>
    </source>
</evidence>
<dbReference type="Pfam" id="PF02899">
    <property type="entry name" value="Phage_int_SAM_1"/>
    <property type="match status" value="1"/>
</dbReference>
<evidence type="ECO:0000256" key="1">
    <source>
        <dbReference type="ARBA" id="ARBA00022908"/>
    </source>
</evidence>
<dbReference type="Gene3D" id="1.10.443.10">
    <property type="entry name" value="Intergrase catalytic core"/>
    <property type="match status" value="1"/>
</dbReference>
<dbReference type="InterPro" id="IPR044068">
    <property type="entry name" value="CB"/>
</dbReference>
<keyword evidence="2 4" id="KW-0238">DNA-binding</keyword>
<dbReference type="InterPro" id="IPR010998">
    <property type="entry name" value="Integrase_recombinase_N"/>
</dbReference>
<dbReference type="InterPro" id="IPR004107">
    <property type="entry name" value="Integrase_SAM-like_N"/>
</dbReference>
<dbReference type="EMBL" id="CP026309">
    <property type="protein sequence ID" value="AUV82080.1"/>
    <property type="molecule type" value="Genomic_DNA"/>
</dbReference>
<dbReference type="Proteomes" id="UP000236584">
    <property type="component" value="Chromosome"/>
</dbReference>
<dbReference type="InterPro" id="IPR013762">
    <property type="entry name" value="Integrase-like_cat_sf"/>
</dbReference>
<dbReference type="Gene3D" id="1.10.150.130">
    <property type="match status" value="1"/>
</dbReference>
<dbReference type="GeneID" id="35592588"/>
<dbReference type="PROSITE" id="PS51900">
    <property type="entry name" value="CB"/>
    <property type="match status" value="1"/>
</dbReference>
<evidence type="ECO:0000256" key="4">
    <source>
        <dbReference type="PROSITE-ProRule" id="PRU01248"/>
    </source>
</evidence>
<sequence length="336" mass="39421">MSDDLEPMTPCEGVEMYLDHRRGSLHERTIQSHHYRLKQFVEWLDDEGITNLNDLSGRTVERFFQYRRKSGISETTIRGNSYTYRAYLQYCEAIEAVPDGLGEKVLIPELDKHQLSRNHDLRPERIQSILEHYRQFEYASRHHVILELLFHIGCRIGALHAVDLRDYHPDEQYLEFVHREPETPLKNDVNGERPIALSEDVVEIVEDYRQVNRHDVTDDDGREPLITSRYGRMTVSAMRDIVYRMTRPCGYGECPHDRDPESCEAMEPGLGSRCPSSRAPHDVRSAAIMHMRSLDIPARVVSKRVNATQEVIEDYYDERTPRERMEQRRQTLEVLQ</sequence>
<name>A0A2I8VJI3_9EURY</name>
<protein>
    <submittedName>
        <fullName evidence="6">Integrase</fullName>
    </submittedName>
</protein>
<keyword evidence="1" id="KW-0229">DNA integration</keyword>
<evidence type="ECO:0000259" key="5">
    <source>
        <dbReference type="PROSITE" id="PS51900"/>
    </source>
</evidence>
<dbReference type="PANTHER" id="PTHR30349">
    <property type="entry name" value="PHAGE INTEGRASE-RELATED"/>
    <property type="match status" value="1"/>
</dbReference>
<gene>
    <name evidence="6" type="ORF">C2R22_10815</name>
</gene>
<keyword evidence="3" id="KW-0233">DNA recombination</keyword>
<dbReference type="RefSeq" id="WP_103425769.1">
    <property type="nucleotide sequence ID" value="NZ_CP026309.1"/>
</dbReference>
<keyword evidence="7" id="KW-1185">Reference proteome</keyword>
<dbReference type="GO" id="GO:0003677">
    <property type="term" value="F:DNA binding"/>
    <property type="evidence" value="ECO:0007669"/>
    <property type="project" value="UniProtKB-UniRule"/>
</dbReference>
<dbReference type="KEGG" id="srub:C2R22_10815"/>
<dbReference type="InterPro" id="IPR011010">
    <property type="entry name" value="DNA_brk_join_enz"/>
</dbReference>
<dbReference type="AlphaFoldDB" id="A0A2I8VJI3"/>
<accession>A0A2I8VJI3</accession>
<proteinExistence type="predicted"/>
<reference evidence="6 7" key="1">
    <citation type="submission" date="2018-01" db="EMBL/GenBank/DDBJ databases">
        <title>Complete genome sequence of Salinigranum rubrum GX10T, an extremely halophilic archaeon isolated from a marine solar saltern.</title>
        <authorList>
            <person name="Han S."/>
        </authorList>
    </citation>
    <scope>NUCLEOTIDE SEQUENCE [LARGE SCALE GENOMIC DNA]</scope>
    <source>
        <strain evidence="6 7">GX10</strain>
    </source>
</reference>
<evidence type="ECO:0000256" key="3">
    <source>
        <dbReference type="ARBA" id="ARBA00023172"/>
    </source>
</evidence>